<gene>
    <name evidence="10" type="ORF">ACFLIM_13270</name>
</gene>
<dbReference type="Gene3D" id="3.40.980.20">
    <property type="entry name" value="Four-carbon acid sugar kinase, nucleotide binding domain"/>
    <property type="match status" value="1"/>
</dbReference>
<dbReference type="InterPro" id="IPR010737">
    <property type="entry name" value="4-carb_acid_sugar_kinase_N"/>
</dbReference>
<comment type="similarity">
    <text evidence="1">Belongs to the four-carbon acid sugar kinase family.</text>
</comment>
<proteinExistence type="inferred from homology"/>
<keyword evidence="3" id="KW-0547">Nucleotide-binding</keyword>
<keyword evidence="2" id="KW-0808">Transferase</keyword>
<dbReference type="EMBL" id="JBICRM010000007">
    <property type="protein sequence ID" value="MFG1704153.1"/>
    <property type="molecule type" value="Genomic_DNA"/>
</dbReference>
<keyword evidence="6" id="KW-0119">Carbohydrate metabolism</keyword>
<evidence type="ECO:0000313" key="10">
    <source>
        <dbReference type="EMBL" id="MFG1704153.1"/>
    </source>
</evidence>
<dbReference type="InterPro" id="IPR042213">
    <property type="entry name" value="NBD_C_sf"/>
</dbReference>
<dbReference type="GO" id="GO:0016301">
    <property type="term" value="F:kinase activity"/>
    <property type="evidence" value="ECO:0007669"/>
    <property type="project" value="UniProtKB-KW"/>
</dbReference>
<dbReference type="Proteomes" id="UP001603978">
    <property type="component" value="Unassembled WGS sequence"/>
</dbReference>
<evidence type="ECO:0000256" key="3">
    <source>
        <dbReference type="ARBA" id="ARBA00022741"/>
    </source>
</evidence>
<evidence type="ECO:0000256" key="2">
    <source>
        <dbReference type="ARBA" id="ARBA00022679"/>
    </source>
</evidence>
<comment type="caution">
    <text evidence="10">The sequence shown here is derived from an EMBL/GenBank/DDBJ whole genome shotgun (WGS) entry which is preliminary data.</text>
</comment>
<evidence type="ECO:0000256" key="6">
    <source>
        <dbReference type="ARBA" id="ARBA00023277"/>
    </source>
</evidence>
<accession>A0ABW7AD62</accession>
<dbReference type="RefSeq" id="WP_393164941.1">
    <property type="nucleotide sequence ID" value="NZ_JBICRM010000007.1"/>
</dbReference>
<evidence type="ECO:0000256" key="1">
    <source>
        <dbReference type="ARBA" id="ARBA00005715"/>
    </source>
</evidence>
<organism evidence="10 11">
    <name type="scientific">Nonomuraea marmarensis</name>
    <dbReference type="NCBI Taxonomy" id="3351344"/>
    <lineage>
        <taxon>Bacteria</taxon>
        <taxon>Bacillati</taxon>
        <taxon>Actinomycetota</taxon>
        <taxon>Actinomycetes</taxon>
        <taxon>Streptosporangiales</taxon>
        <taxon>Streptosporangiaceae</taxon>
        <taxon>Nonomuraea</taxon>
    </lineage>
</organism>
<evidence type="ECO:0000313" key="11">
    <source>
        <dbReference type="Proteomes" id="UP001603978"/>
    </source>
</evidence>
<keyword evidence="5" id="KW-0067">ATP-binding</keyword>
<dbReference type="InterPro" id="IPR031475">
    <property type="entry name" value="NBD_C"/>
</dbReference>
<dbReference type="InterPro" id="IPR037051">
    <property type="entry name" value="4-carb_acid_sugar_kinase_N_sf"/>
</dbReference>
<keyword evidence="4 10" id="KW-0418">Kinase</keyword>
<evidence type="ECO:0000259" key="9">
    <source>
        <dbReference type="Pfam" id="PF17042"/>
    </source>
</evidence>
<evidence type="ECO:0000256" key="7">
    <source>
        <dbReference type="SAM" id="MobiDB-lite"/>
    </source>
</evidence>
<keyword evidence="11" id="KW-1185">Reference proteome</keyword>
<name>A0ABW7AD62_9ACTN</name>
<feature type="compositionally biased region" description="Basic and acidic residues" evidence="7">
    <location>
        <begin position="1"/>
        <end position="11"/>
    </location>
</feature>
<dbReference type="Pfam" id="PF07005">
    <property type="entry name" value="SBD_N"/>
    <property type="match status" value="1"/>
</dbReference>
<protein>
    <submittedName>
        <fullName evidence="10">Four-carbon acid sugar kinase family protein</fullName>
    </submittedName>
</protein>
<sequence>MSTKESTRPIEDVLDGQPPAFEVSPEQLAAAVASGRRMIVLDDDPTGTQTVSGLPVLTRWSVGDLRWALAQGAPAVFVLVNTRGMAAADAAARDREVVRASLEAAALEGVEVVFASRGDSTLRGHFPLETDVIAETLDRQVDAVVLAPAYIDAGRVTVDGEHWLRTTGGLLPVGESEFARDATFGYRASALPAWVEEKSGGAIPRREVPVITLRELRSGDLPALVARLTSLDAGRPVAVDAACDDDLRMLTLALVEAERMGKTFVYRVGPSFVRSRSGQVAVPPIDDARLRSLTDSATAHGLVVVGSHVAQTTRQLDRLRTRLPAPLIELESDRLLDPGGVEAYVAEVVERVVALLASEEVVLSTSRVLLTAGSGEANLALSRTISAGVVRVVRGVTARVRPAFVIAKGGITSSDVATDGLGIVRARVLGTLLPGIVSLWVAAEGRSAGLPYVVFAGNVGDDEALADVTDRLRKE</sequence>
<feature type="domain" description="Four-carbon acid sugar kinase nucleotide binding" evidence="9">
    <location>
        <begin position="302"/>
        <end position="465"/>
    </location>
</feature>
<evidence type="ECO:0000256" key="4">
    <source>
        <dbReference type="ARBA" id="ARBA00022777"/>
    </source>
</evidence>
<evidence type="ECO:0000256" key="5">
    <source>
        <dbReference type="ARBA" id="ARBA00022840"/>
    </source>
</evidence>
<feature type="domain" description="Four-carbon acid sugar kinase N-terminal" evidence="8">
    <location>
        <begin position="38"/>
        <end position="275"/>
    </location>
</feature>
<dbReference type="Pfam" id="PF17042">
    <property type="entry name" value="NBD_C"/>
    <property type="match status" value="1"/>
</dbReference>
<reference evidence="10 11" key="1">
    <citation type="submission" date="2024-10" db="EMBL/GenBank/DDBJ databases">
        <authorList>
            <person name="Topkara A.R."/>
            <person name="Saygin H."/>
        </authorList>
    </citation>
    <scope>NUCLEOTIDE SEQUENCE [LARGE SCALE GENOMIC DNA]</scope>
    <source>
        <strain evidence="10 11">M3C6</strain>
    </source>
</reference>
<dbReference type="SUPFAM" id="SSF142764">
    <property type="entry name" value="YgbK-like"/>
    <property type="match status" value="1"/>
</dbReference>
<evidence type="ECO:0000259" key="8">
    <source>
        <dbReference type="Pfam" id="PF07005"/>
    </source>
</evidence>
<feature type="region of interest" description="Disordered" evidence="7">
    <location>
        <begin position="1"/>
        <end position="20"/>
    </location>
</feature>
<dbReference type="Gene3D" id="3.40.50.10840">
    <property type="entry name" value="Putative sugar-binding, N-terminal domain"/>
    <property type="match status" value="1"/>
</dbReference>